<dbReference type="Proteomes" id="UP001530400">
    <property type="component" value="Unassembled WGS sequence"/>
</dbReference>
<protein>
    <submittedName>
        <fullName evidence="2">Uncharacterized protein</fullName>
    </submittedName>
</protein>
<accession>A0ABD3PXX7</accession>
<keyword evidence="3" id="KW-1185">Reference proteome</keyword>
<proteinExistence type="predicted"/>
<sequence>MNAFSKYGSELLSKMGMKTNSSGDSLVSLPQSMKKAKFVKRFDMKVTTLQSYGLLRRDTPSPTQTNDNGSESSRNKVDTAKETVKVHTVHSHQHPRENSTKERITHVNEYPIDPHNVVASIHRNMNLHKQFAVSDHVTFIESRDDDNVLETHEVDNGRDGHTVDSRCAIEENEKDDFVLDDDDSSVDSIWNDCIQATCNLSVDGIYNDDELLGLAFVRD</sequence>
<reference evidence="2 3" key="1">
    <citation type="submission" date="2024-10" db="EMBL/GenBank/DDBJ databases">
        <title>Updated reference genomes for cyclostephanoid diatoms.</title>
        <authorList>
            <person name="Roberts W.R."/>
            <person name="Alverson A.J."/>
        </authorList>
    </citation>
    <scope>NUCLEOTIDE SEQUENCE [LARGE SCALE GENOMIC DNA]</scope>
    <source>
        <strain evidence="2 3">AJA010-31</strain>
    </source>
</reference>
<feature type="region of interest" description="Disordered" evidence="1">
    <location>
        <begin position="53"/>
        <end position="77"/>
    </location>
</feature>
<comment type="caution">
    <text evidence="2">The sequence shown here is derived from an EMBL/GenBank/DDBJ whole genome shotgun (WGS) entry which is preliminary data.</text>
</comment>
<feature type="compositionally biased region" description="Polar residues" evidence="1">
    <location>
        <begin position="60"/>
        <end position="72"/>
    </location>
</feature>
<evidence type="ECO:0000256" key="1">
    <source>
        <dbReference type="SAM" id="MobiDB-lite"/>
    </source>
</evidence>
<dbReference type="EMBL" id="JALLPJ020000426">
    <property type="protein sequence ID" value="KAL3792544.1"/>
    <property type="molecule type" value="Genomic_DNA"/>
</dbReference>
<name>A0ABD3PXX7_9STRA</name>
<evidence type="ECO:0000313" key="3">
    <source>
        <dbReference type="Proteomes" id="UP001530400"/>
    </source>
</evidence>
<gene>
    <name evidence="2" type="ORF">ACHAWO_008415</name>
</gene>
<evidence type="ECO:0000313" key="2">
    <source>
        <dbReference type="EMBL" id="KAL3792544.1"/>
    </source>
</evidence>
<dbReference type="AlphaFoldDB" id="A0ABD3PXX7"/>
<organism evidence="2 3">
    <name type="scientific">Cyclotella atomus</name>
    <dbReference type="NCBI Taxonomy" id="382360"/>
    <lineage>
        <taxon>Eukaryota</taxon>
        <taxon>Sar</taxon>
        <taxon>Stramenopiles</taxon>
        <taxon>Ochrophyta</taxon>
        <taxon>Bacillariophyta</taxon>
        <taxon>Coscinodiscophyceae</taxon>
        <taxon>Thalassiosirophycidae</taxon>
        <taxon>Stephanodiscales</taxon>
        <taxon>Stephanodiscaceae</taxon>
        <taxon>Cyclotella</taxon>
    </lineage>
</organism>